<feature type="compositionally biased region" description="Polar residues" evidence="1">
    <location>
        <begin position="58"/>
        <end position="70"/>
    </location>
</feature>
<evidence type="ECO:0000313" key="3">
    <source>
        <dbReference type="Proteomes" id="UP000324974"/>
    </source>
</evidence>
<dbReference type="EMBL" id="CP042425">
    <property type="protein sequence ID" value="QEL20442.1"/>
    <property type="molecule type" value="Genomic_DNA"/>
</dbReference>
<feature type="region of interest" description="Disordered" evidence="1">
    <location>
        <begin position="106"/>
        <end position="127"/>
    </location>
</feature>
<reference evidence="3" key="1">
    <citation type="submission" date="2019-08" db="EMBL/GenBank/DDBJ databases">
        <title>Limnoglobus roseus gen. nov., sp. nov., a novel freshwater planctomycete with a giant genome from the family Gemmataceae.</title>
        <authorList>
            <person name="Kulichevskaya I.S."/>
            <person name="Naumoff D.G."/>
            <person name="Miroshnikov K."/>
            <person name="Ivanova A."/>
            <person name="Philippov D.A."/>
            <person name="Hakobyan A."/>
            <person name="Rijpstra I.C."/>
            <person name="Sinninghe Damste J.S."/>
            <person name="Liesack W."/>
            <person name="Dedysh S.N."/>
        </authorList>
    </citation>
    <scope>NUCLEOTIDE SEQUENCE [LARGE SCALE GENOMIC DNA]</scope>
    <source>
        <strain evidence="3">PX52</strain>
    </source>
</reference>
<name>A0A5C1ARV3_9BACT</name>
<dbReference type="KEGG" id="lrs:PX52LOC_07540"/>
<dbReference type="RefSeq" id="WP_149114746.1">
    <property type="nucleotide sequence ID" value="NZ_CP042425.1"/>
</dbReference>
<dbReference type="Proteomes" id="UP000324974">
    <property type="component" value="Chromosome"/>
</dbReference>
<dbReference type="AlphaFoldDB" id="A0A5C1ARV3"/>
<sequence>MNDPRHNPDLDEAFGVSQPPATPAAPAAEKSQSRDELTDPKLAAALDRLTATVERINTGRNGESSENDTQGIKGETVERWGRVGELIGAASARIISEALSRIQTAQTGEVKGSQAGPQTSAVSKPGRMARAADAFRKTRVGRWAMGKATRWANNSRVGKAAGGTIRSFLTKTGVGRKAGEWATTQATRYGGKAAGEVVGQFVGRAAGTAAGAEAGAAVGSVVPGLGTLIGAVVGAALSKAMSGGPAEGGKPGGAPVRSPGGFAGNATDLLMSAAEKLGKFKEETEESSRKLTEMNRSFAQFSGLMARVSAIQDASEGIRSREKGDRLAASAEFLMESQQKKKDSEKESEIFWGRMDNYVAGLKNDLIAYINVPLNKMYLLLNRAVEGQETGKINNIGEAGRKLVEEIEKEEAEAQKRRDELEKGGKK</sequence>
<keyword evidence="3" id="KW-1185">Reference proteome</keyword>
<evidence type="ECO:0000256" key="1">
    <source>
        <dbReference type="SAM" id="MobiDB-lite"/>
    </source>
</evidence>
<feature type="region of interest" description="Disordered" evidence="1">
    <location>
        <begin position="1"/>
        <end position="74"/>
    </location>
</feature>
<protein>
    <recommendedName>
        <fullName evidence="4">Glycine zipper domain-containing protein</fullName>
    </recommendedName>
</protein>
<evidence type="ECO:0008006" key="4">
    <source>
        <dbReference type="Google" id="ProtNLM"/>
    </source>
</evidence>
<evidence type="ECO:0000313" key="2">
    <source>
        <dbReference type="EMBL" id="QEL20442.1"/>
    </source>
</evidence>
<accession>A0A5C1ARV3</accession>
<proteinExistence type="predicted"/>
<organism evidence="2 3">
    <name type="scientific">Limnoglobus roseus</name>
    <dbReference type="NCBI Taxonomy" id="2598579"/>
    <lineage>
        <taxon>Bacteria</taxon>
        <taxon>Pseudomonadati</taxon>
        <taxon>Planctomycetota</taxon>
        <taxon>Planctomycetia</taxon>
        <taxon>Gemmatales</taxon>
        <taxon>Gemmataceae</taxon>
        <taxon>Limnoglobus</taxon>
    </lineage>
</organism>
<gene>
    <name evidence="2" type="ORF">PX52LOC_07540</name>
</gene>